<protein>
    <submittedName>
        <fullName evidence="1">Uncharacterized protein</fullName>
    </submittedName>
</protein>
<accession>A0A2P9AFK5</accession>
<dbReference type="Proteomes" id="UP000245698">
    <property type="component" value="Unassembled WGS sequence"/>
</dbReference>
<dbReference type="EMBL" id="FUIG01000013">
    <property type="protein sequence ID" value="SJM29884.1"/>
    <property type="molecule type" value="Genomic_DNA"/>
</dbReference>
<evidence type="ECO:0000313" key="1">
    <source>
        <dbReference type="EMBL" id="SJM29884.1"/>
    </source>
</evidence>
<organism evidence="1 2">
    <name type="scientific">Mesorhizobium delmotii</name>
    <dbReference type="NCBI Taxonomy" id="1631247"/>
    <lineage>
        <taxon>Bacteria</taxon>
        <taxon>Pseudomonadati</taxon>
        <taxon>Pseudomonadota</taxon>
        <taxon>Alphaproteobacteria</taxon>
        <taxon>Hyphomicrobiales</taxon>
        <taxon>Phyllobacteriaceae</taxon>
        <taxon>Mesorhizobium</taxon>
    </lineage>
</organism>
<keyword evidence="2" id="KW-1185">Reference proteome</keyword>
<name>A0A2P9AFK5_9HYPH</name>
<gene>
    <name evidence="1" type="ORF">BQ8482_111814</name>
</gene>
<proteinExistence type="predicted"/>
<evidence type="ECO:0000313" key="2">
    <source>
        <dbReference type="Proteomes" id="UP000245698"/>
    </source>
</evidence>
<reference evidence="2" key="1">
    <citation type="submission" date="2016-12" db="EMBL/GenBank/DDBJ databases">
        <authorList>
            <person name="Brunel B."/>
        </authorList>
    </citation>
    <scope>NUCLEOTIDE SEQUENCE [LARGE SCALE GENOMIC DNA]</scope>
</reference>
<dbReference type="AlphaFoldDB" id="A0A2P9AFK5"/>
<sequence length="57" mass="5947">MIVLVRDWPPGAGGIACNAVDGGADVVLSERPGEDLMLARSGLIVGEHEFERTPSKG</sequence>